<proteinExistence type="predicted"/>
<dbReference type="PANTHER" id="PTHR11958:SF63">
    <property type="entry name" value="AMINO ACID TRANSPORTER"/>
    <property type="match status" value="1"/>
</dbReference>
<dbReference type="Gene3D" id="1.10.3860.10">
    <property type="entry name" value="Sodium:dicarboxylate symporter"/>
    <property type="match status" value="1"/>
</dbReference>
<feature type="transmembrane region" description="Helical" evidence="7">
    <location>
        <begin position="216"/>
        <end position="236"/>
    </location>
</feature>
<dbReference type="InterPro" id="IPR050746">
    <property type="entry name" value="DAACS"/>
</dbReference>
<keyword evidence="3" id="KW-0813">Transport</keyword>
<comment type="function">
    <text evidence="1">Mediates uptake of L-cystine, the oxidized form of L-cysteine.</text>
</comment>
<feature type="transmembrane region" description="Helical" evidence="7">
    <location>
        <begin position="322"/>
        <end position="339"/>
    </location>
</feature>
<dbReference type="PRINTS" id="PR00173">
    <property type="entry name" value="EDTRNSPORT"/>
</dbReference>
<keyword evidence="5 7" id="KW-1133">Transmembrane helix</keyword>
<evidence type="ECO:0000256" key="1">
    <source>
        <dbReference type="ARBA" id="ARBA00003410"/>
    </source>
</evidence>
<accession>A0A2B0MYM5</accession>
<dbReference type="AlphaFoldDB" id="A0A2B0MYM5"/>
<evidence type="ECO:0000256" key="2">
    <source>
        <dbReference type="ARBA" id="ARBA00004141"/>
    </source>
</evidence>
<feature type="transmembrane region" description="Helical" evidence="7">
    <location>
        <begin position="37"/>
        <end position="58"/>
    </location>
</feature>
<evidence type="ECO:0000313" key="9">
    <source>
        <dbReference type="Proteomes" id="UP000242656"/>
    </source>
</evidence>
<feature type="transmembrane region" description="Helical" evidence="7">
    <location>
        <begin position="140"/>
        <end position="158"/>
    </location>
</feature>
<evidence type="ECO:0000256" key="6">
    <source>
        <dbReference type="ARBA" id="ARBA00023136"/>
    </source>
</evidence>
<evidence type="ECO:0000256" key="3">
    <source>
        <dbReference type="ARBA" id="ARBA00022448"/>
    </source>
</evidence>
<name>A0A2B0MYM5_BACCE</name>
<feature type="transmembrane region" description="Helical" evidence="7">
    <location>
        <begin position="7"/>
        <end position="25"/>
    </location>
</feature>
<dbReference type="InterPro" id="IPR036458">
    <property type="entry name" value="Na:dicarbo_symporter_sf"/>
</dbReference>
<sequence length="406" mass="43398">MKAYRFPIILLSSILIGGFIGYFMGTDAVALKPLGDIFLNLMFTIVVPLVFFSIASSIANMDGLKRFGKIMSSMAGTFLFTSIIAAIFMIIAVKVFPPAQGVVLELTKPDNVEKSMSVADQIVGILTVSDFSKLLSRENMLALIFFSILMGVATSAVGEKGQPFAAFLQAGAEISMKVVSFIMYYAPVGLAAYFAALVGEFGPQLLGTYFRAAMVYYPASIIYFFIFFTFYAYLAGRKQGVQIFWKNMVSPTVTSLATCSSAASIPANLEATKKMGISSDVRETVVLLGSTLHKDGSVLGGVLKIAFLFGIFNMDFSGPKTLAIALVVSLLVGTVMGAIPGGGMIGEMLIVSLYGFPPEALPIIAAISTIIDPPATMLNVTSDNACAVMTARLVEGKNWVKNKVMQ</sequence>
<dbReference type="PANTHER" id="PTHR11958">
    <property type="entry name" value="SODIUM/DICARBOXYLATE SYMPORTER-RELATED"/>
    <property type="match status" value="1"/>
</dbReference>
<keyword evidence="6 7" id="KW-0472">Membrane</keyword>
<dbReference type="Pfam" id="PF00375">
    <property type="entry name" value="SDF"/>
    <property type="match status" value="1"/>
</dbReference>
<protein>
    <submittedName>
        <fullName evidence="8">Sodium:proton antiporter</fullName>
    </submittedName>
</protein>
<keyword evidence="4 7" id="KW-0812">Transmembrane</keyword>
<dbReference type="SUPFAM" id="SSF118215">
    <property type="entry name" value="Proton glutamate symport protein"/>
    <property type="match status" value="1"/>
</dbReference>
<evidence type="ECO:0000256" key="4">
    <source>
        <dbReference type="ARBA" id="ARBA00022692"/>
    </source>
</evidence>
<evidence type="ECO:0000256" key="5">
    <source>
        <dbReference type="ARBA" id="ARBA00022989"/>
    </source>
</evidence>
<feature type="transmembrane region" description="Helical" evidence="7">
    <location>
        <begin position="178"/>
        <end position="196"/>
    </location>
</feature>
<dbReference type="GO" id="GO:0015293">
    <property type="term" value="F:symporter activity"/>
    <property type="evidence" value="ECO:0007669"/>
    <property type="project" value="InterPro"/>
</dbReference>
<evidence type="ECO:0000313" key="8">
    <source>
        <dbReference type="EMBL" id="PFK47994.1"/>
    </source>
</evidence>
<dbReference type="Proteomes" id="UP000242656">
    <property type="component" value="Unassembled WGS sequence"/>
</dbReference>
<gene>
    <name evidence="8" type="ORF">COI93_00160</name>
</gene>
<reference evidence="8 9" key="1">
    <citation type="submission" date="2017-09" db="EMBL/GenBank/DDBJ databases">
        <title>Large-scale bioinformatics analysis of Bacillus genomes uncovers conserved roles of natural products in bacterial physiology.</title>
        <authorList>
            <consortium name="Agbiome Team Llc"/>
            <person name="Bleich R.M."/>
            <person name="Grubbs K.J."/>
            <person name="Santa Maria K.C."/>
            <person name="Allen S.E."/>
            <person name="Farag S."/>
            <person name="Shank E.A."/>
            <person name="Bowers A."/>
        </authorList>
    </citation>
    <scope>NUCLEOTIDE SEQUENCE [LARGE SCALE GENOMIC DNA]</scope>
    <source>
        <strain evidence="8 9">AFS083043</strain>
    </source>
</reference>
<dbReference type="EMBL" id="NUWN01000001">
    <property type="protein sequence ID" value="PFK47994.1"/>
    <property type="molecule type" value="Genomic_DNA"/>
</dbReference>
<feature type="transmembrane region" description="Helical" evidence="7">
    <location>
        <begin position="70"/>
        <end position="93"/>
    </location>
</feature>
<dbReference type="RefSeq" id="WP_098489176.1">
    <property type="nucleotide sequence ID" value="NZ_NUWN01000001.1"/>
</dbReference>
<comment type="caution">
    <text evidence="8">The sequence shown here is derived from an EMBL/GenBank/DDBJ whole genome shotgun (WGS) entry which is preliminary data.</text>
</comment>
<dbReference type="GO" id="GO:0016020">
    <property type="term" value="C:membrane"/>
    <property type="evidence" value="ECO:0007669"/>
    <property type="project" value="UniProtKB-SubCell"/>
</dbReference>
<evidence type="ECO:0000256" key="7">
    <source>
        <dbReference type="SAM" id="Phobius"/>
    </source>
</evidence>
<dbReference type="InterPro" id="IPR001991">
    <property type="entry name" value="Na-dicarboxylate_symporter"/>
</dbReference>
<comment type="subcellular location">
    <subcellularLocation>
        <location evidence="2">Membrane</location>
        <topology evidence="2">Multi-pass membrane protein</topology>
    </subcellularLocation>
</comment>
<organism evidence="8 9">
    <name type="scientific">Bacillus cereus</name>
    <dbReference type="NCBI Taxonomy" id="1396"/>
    <lineage>
        <taxon>Bacteria</taxon>
        <taxon>Bacillati</taxon>
        <taxon>Bacillota</taxon>
        <taxon>Bacilli</taxon>
        <taxon>Bacillales</taxon>
        <taxon>Bacillaceae</taxon>
        <taxon>Bacillus</taxon>
        <taxon>Bacillus cereus group</taxon>
    </lineage>
</organism>